<accession>A0A6G1LDI0</accession>
<feature type="compositionally biased region" description="Basic and acidic residues" evidence="1">
    <location>
        <begin position="624"/>
        <end position="642"/>
    </location>
</feature>
<feature type="compositionally biased region" description="Basic and acidic residues" evidence="1">
    <location>
        <begin position="1"/>
        <end position="13"/>
    </location>
</feature>
<keyword evidence="3" id="KW-1185">Reference proteome</keyword>
<dbReference type="EMBL" id="ML995825">
    <property type="protein sequence ID" value="KAF2770488.1"/>
    <property type="molecule type" value="Genomic_DNA"/>
</dbReference>
<gene>
    <name evidence="2" type="ORF">EJ03DRAFT_63715</name>
</gene>
<feature type="region of interest" description="Disordered" evidence="1">
    <location>
        <begin position="257"/>
        <end position="364"/>
    </location>
</feature>
<feature type="compositionally biased region" description="Basic residues" evidence="1">
    <location>
        <begin position="668"/>
        <end position="677"/>
    </location>
</feature>
<evidence type="ECO:0000256" key="1">
    <source>
        <dbReference type="SAM" id="MobiDB-lite"/>
    </source>
</evidence>
<feature type="compositionally biased region" description="Acidic residues" evidence="1">
    <location>
        <begin position="463"/>
        <end position="473"/>
    </location>
</feature>
<organism evidence="2 3">
    <name type="scientific">Teratosphaeria nubilosa</name>
    <dbReference type="NCBI Taxonomy" id="161662"/>
    <lineage>
        <taxon>Eukaryota</taxon>
        <taxon>Fungi</taxon>
        <taxon>Dikarya</taxon>
        <taxon>Ascomycota</taxon>
        <taxon>Pezizomycotina</taxon>
        <taxon>Dothideomycetes</taxon>
        <taxon>Dothideomycetidae</taxon>
        <taxon>Mycosphaerellales</taxon>
        <taxon>Teratosphaeriaceae</taxon>
        <taxon>Teratosphaeria</taxon>
    </lineage>
</organism>
<feature type="compositionally biased region" description="Basic residues" evidence="1">
    <location>
        <begin position="886"/>
        <end position="898"/>
    </location>
</feature>
<evidence type="ECO:0000313" key="2">
    <source>
        <dbReference type="EMBL" id="KAF2770488.1"/>
    </source>
</evidence>
<feature type="compositionally biased region" description="Low complexity" evidence="1">
    <location>
        <begin position="767"/>
        <end position="783"/>
    </location>
</feature>
<reference evidence="2" key="1">
    <citation type="journal article" date="2020" name="Stud. Mycol.">
        <title>101 Dothideomycetes genomes: a test case for predicting lifestyles and emergence of pathogens.</title>
        <authorList>
            <person name="Haridas S."/>
            <person name="Albert R."/>
            <person name="Binder M."/>
            <person name="Bloem J."/>
            <person name="Labutti K."/>
            <person name="Salamov A."/>
            <person name="Andreopoulos B."/>
            <person name="Baker S."/>
            <person name="Barry K."/>
            <person name="Bills G."/>
            <person name="Bluhm B."/>
            <person name="Cannon C."/>
            <person name="Castanera R."/>
            <person name="Culley D."/>
            <person name="Daum C."/>
            <person name="Ezra D."/>
            <person name="Gonzalez J."/>
            <person name="Henrissat B."/>
            <person name="Kuo A."/>
            <person name="Liang C."/>
            <person name="Lipzen A."/>
            <person name="Lutzoni F."/>
            <person name="Magnuson J."/>
            <person name="Mondo S."/>
            <person name="Nolan M."/>
            <person name="Ohm R."/>
            <person name="Pangilinan J."/>
            <person name="Park H.-J."/>
            <person name="Ramirez L."/>
            <person name="Alfaro M."/>
            <person name="Sun H."/>
            <person name="Tritt A."/>
            <person name="Yoshinaga Y."/>
            <person name="Zwiers L.-H."/>
            <person name="Turgeon B."/>
            <person name="Goodwin S."/>
            <person name="Spatafora J."/>
            <person name="Crous P."/>
            <person name="Grigoriev I."/>
        </authorList>
    </citation>
    <scope>NUCLEOTIDE SEQUENCE</scope>
    <source>
        <strain evidence="2">CBS 116005</strain>
    </source>
</reference>
<dbReference type="Proteomes" id="UP000799436">
    <property type="component" value="Unassembled WGS sequence"/>
</dbReference>
<evidence type="ECO:0000313" key="3">
    <source>
        <dbReference type="Proteomes" id="UP000799436"/>
    </source>
</evidence>
<feature type="compositionally biased region" description="Basic and acidic residues" evidence="1">
    <location>
        <begin position="288"/>
        <end position="297"/>
    </location>
</feature>
<feature type="region of interest" description="Disordered" evidence="1">
    <location>
        <begin position="181"/>
        <end position="234"/>
    </location>
</feature>
<sequence>MDHSTPQQHDPHTSEWNGTGEAVDLRPSNLPIARVQRAWERKPASPLARNRFHVGKLWKRSAAPTALASTSQATTDAPEQLRRSRLRLTAQSPMRAVKKLRVDSGYGLGAQASRWDARPTESPVRKIVTRAGAAESDNVELLELEEEDDGVVGVSDQGGGAGEVTIEILDEEGHAVEVRENVGEEVGNEEWEDEHRSGEDEEDAVEAGAEDEATQELKGAAEADDEVRDVPASIPAIAQFQENGIPDDDVVIEDDAQLQASEADGSTILIERSGPSKAEVSTQSPENVPERLAENHGRSSPKSSPQLQKLDEGVTIAQPVSSTSHPASPYADLVLTPKSIRSSPVHERASSAPPEVEPKPLSPEKFFKTRLSDDTALLQAFISRAQEDKSSRRLSVTQRESLSNRRDSDTVRQALASPFKPAESVLGDLDPNSPSPRKTAPAGVAEQADPNSLALATAPAAQDEADPIEDPEQSAESSTKTRRSARGRRRPQVLSQSVYSAPPSQRIQIRGHGANVDLKKSEAQELAMLTRTNTRKNKQGSVLPKLRLVKMPPQNESDGGNEAAEETEGSNKEGRRGVKWNEQLVSFFEPASVDTSGWSDEGPEERMPWERPALPDDSDEETEDRPRGETVKPETKKSKEVPQLESAAHTMGLTTLTPVPAAETPSKPKIRRLKKPRTASTPGKGPAPVMESDPTPAEQAASTSGEMQKPASTIPKPKRSRIATPAKGLTSASLLPADVQQPVTAERKAPPSAKKRLPSKLPAPMPVASATTANGNTTASVAGQGKENLTASTPAKRPPVGSLPQSKLFAPKLDLSSSAASKSAGLTFPNLNSQQQPPEGGDEAMAPGLSSPAKRGRGKVVFGPGEVGEGGGGSATGNEGLGLKSPAKKRTSKRLPVS</sequence>
<feature type="compositionally biased region" description="Acidic residues" evidence="1">
    <location>
        <begin position="199"/>
        <end position="214"/>
    </location>
</feature>
<dbReference type="AlphaFoldDB" id="A0A6G1LDI0"/>
<feature type="compositionally biased region" description="Gly residues" evidence="1">
    <location>
        <begin position="865"/>
        <end position="875"/>
    </location>
</feature>
<protein>
    <submittedName>
        <fullName evidence="2">Uncharacterized protein</fullName>
    </submittedName>
</protein>
<name>A0A6G1LDI0_9PEZI</name>
<feature type="region of interest" description="Disordered" evidence="1">
    <location>
        <begin position="385"/>
        <end position="898"/>
    </location>
</feature>
<feature type="compositionally biased region" description="Basic residues" evidence="1">
    <location>
        <begin position="480"/>
        <end position="491"/>
    </location>
</feature>
<dbReference type="OrthoDB" id="4207369at2759"/>
<proteinExistence type="predicted"/>
<feature type="compositionally biased region" description="Polar residues" evidence="1">
    <location>
        <begin position="298"/>
        <end position="307"/>
    </location>
</feature>
<feature type="compositionally biased region" description="Polar residues" evidence="1">
    <location>
        <begin position="493"/>
        <end position="507"/>
    </location>
</feature>
<feature type="region of interest" description="Disordered" evidence="1">
    <location>
        <begin position="1"/>
        <end position="29"/>
    </location>
</feature>